<accession>A0A060S416</accession>
<keyword evidence="1" id="KW-0812">Transmembrane</keyword>
<reference evidence="2" key="1">
    <citation type="submission" date="2014-01" db="EMBL/GenBank/DDBJ databases">
        <title>The genome of the white-rot fungus Pycnoporus cinnabarinus: a basidiomycete model with a versatile arsenal for lignocellulosic biomass breakdown.</title>
        <authorList>
            <person name="Levasseur A."/>
            <person name="Lomascolo A."/>
            <person name="Ruiz-Duenas F.J."/>
            <person name="Uzan E."/>
            <person name="Piumi F."/>
            <person name="Kues U."/>
            <person name="Ram A.F.J."/>
            <person name="Murat C."/>
            <person name="Haon M."/>
            <person name="Benoit I."/>
            <person name="Arfi Y."/>
            <person name="Chevret D."/>
            <person name="Drula E."/>
            <person name="Kwon M.J."/>
            <person name="Gouret P."/>
            <person name="Lesage-Meessen L."/>
            <person name="Lombard V."/>
            <person name="Mariette J."/>
            <person name="Noirot C."/>
            <person name="Park J."/>
            <person name="Patyshakuliyeva A."/>
            <person name="Wieneger R.A.B."/>
            <person name="Wosten H.A.B."/>
            <person name="Martin F."/>
            <person name="Coutinho P.M."/>
            <person name="de Vries R."/>
            <person name="Martinez A.T."/>
            <person name="Klopp C."/>
            <person name="Pontarotti P."/>
            <person name="Henrissat B."/>
            <person name="Record E."/>
        </authorList>
    </citation>
    <scope>NUCLEOTIDE SEQUENCE [LARGE SCALE GENOMIC DNA]</scope>
    <source>
        <strain evidence="2">BRFM137</strain>
    </source>
</reference>
<dbReference type="HOGENOM" id="CLU_1372180_0_0_1"/>
<dbReference type="AlphaFoldDB" id="A0A060S416"/>
<dbReference type="Proteomes" id="UP000029665">
    <property type="component" value="Unassembled WGS sequence"/>
</dbReference>
<dbReference type="EMBL" id="CCBP010000033">
    <property type="protein sequence ID" value="CDO69065.1"/>
    <property type="molecule type" value="Genomic_DNA"/>
</dbReference>
<sequence>MKVVFLVNRYSPFIDTTLGLTVMLATTDPGIPGIIVCWSLLTRTQYPNRMILQITGCVPSIDDRSSWILYMCILVSETVVVTLTVRKMWQMYSTRSAHRSLLVWTMYRDGSLYYVLLLAVSISNLCFMLLAPKAATSIMQMPLRVVHSTLCTRVLLNLRKVAARMSGITLDEFTRRSHIAFEHTGADHHSISDVELDSLDSDDHYG</sequence>
<name>A0A060S416_PYCCI</name>
<feature type="transmembrane region" description="Helical" evidence="1">
    <location>
        <begin position="20"/>
        <end position="41"/>
    </location>
</feature>
<feature type="transmembrane region" description="Helical" evidence="1">
    <location>
        <begin position="111"/>
        <end position="131"/>
    </location>
</feature>
<dbReference type="OMA" id="FTRRSHI"/>
<evidence type="ECO:0000256" key="1">
    <source>
        <dbReference type="SAM" id="Phobius"/>
    </source>
</evidence>
<protein>
    <submittedName>
        <fullName evidence="2">Uncharacterized protein</fullName>
    </submittedName>
</protein>
<organism evidence="2 3">
    <name type="scientific">Pycnoporus cinnabarinus</name>
    <name type="common">Cinnabar-red polypore</name>
    <name type="synonym">Trametes cinnabarina</name>
    <dbReference type="NCBI Taxonomy" id="5643"/>
    <lineage>
        <taxon>Eukaryota</taxon>
        <taxon>Fungi</taxon>
        <taxon>Dikarya</taxon>
        <taxon>Basidiomycota</taxon>
        <taxon>Agaricomycotina</taxon>
        <taxon>Agaricomycetes</taxon>
        <taxon>Polyporales</taxon>
        <taxon>Polyporaceae</taxon>
        <taxon>Trametes</taxon>
    </lineage>
</organism>
<gene>
    <name evidence="2" type="ORF">BN946_scf184992.g14</name>
</gene>
<proteinExistence type="predicted"/>
<evidence type="ECO:0000313" key="2">
    <source>
        <dbReference type="EMBL" id="CDO69065.1"/>
    </source>
</evidence>
<dbReference type="OrthoDB" id="3350812at2759"/>
<evidence type="ECO:0000313" key="3">
    <source>
        <dbReference type="Proteomes" id="UP000029665"/>
    </source>
</evidence>
<keyword evidence="1" id="KW-1133">Transmembrane helix</keyword>
<keyword evidence="3" id="KW-1185">Reference proteome</keyword>
<keyword evidence="1" id="KW-0472">Membrane</keyword>
<feature type="transmembrane region" description="Helical" evidence="1">
    <location>
        <begin position="67"/>
        <end position="85"/>
    </location>
</feature>
<comment type="caution">
    <text evidence="2">The sequence shown here is derived from an EMBL/GenBank/DDBJ whole genome shotgun (WGS) entry which is preliminary data.</text>
</comment>